<dbReference type="Pfam" id="PF00106">
    <property type="entry name" value="adh_short"/>
    <property type="match status" value="1"/>
</dbReference>
<evidence type="ECO:0000256" key="2">
    <source>
        <dbReference type="ARBA" id="ARBA00023002"/>
    </source>
</evidence>
<dbReference type="CDD" id="cd05233">
    <property type="entry name" value="SDR_c"/>
    <property type="match status" value="1"/>
</dbReference>
<organism evidence="13 14">
    <name type="scientific">Actinomycetospora lemnae</name>
    <dbReference type="NCBI Taxonomy" id="3019891"/>
    <lineage>
        <taxon>Bacteria</taxon>
        <taxon>Bacillati</taxon>
        <taxon>Actinomycetota</taxon>
        <taxon>Actinomycetes</taxon>
        <taxon>Pseudonocardiales</taxon>
        <taxon>Pseudonocardiaceae</taxon>
        <taxon>Actinomycetospora</taxon>
    </lineage>
</organism>
<evidence type="ECO:0000256" key="3">
    <source>
        <dbReference type="ARBA" id="ARBA00043812"/>
    </source>
</evidence>
<evidence type="ECO:0000256" key="9">
    <source>
        <dbReference type="ARBA" id="ARBA00045650"/>
    </source>
</evidence>
<dbReference type="PRINTS" id="PR00081">
    <property type="entry name" value="GDHRDH"/>
</dbReference>
<gene>
    <name evidence="13" type="ORF">PGB27_09910</name>
</gene>
<evidence type="ECO:0000256" key="6">
    <source>
        <dbReference type="ARBA" id="ARBA00044065"/>
    </source>
</evidence>
<evidence type="ECO:0000259" key="12">
    <source>
        <dbReference type="SMART" id="SM00822"/>
    </source>
</evidence>
<dbReference type="PRINTS" id="PR00080">
    <property type="entry name" value="SDRFAMILY"/>
</dbReference>
<comment type="caution">
    <text evidence="13">The sequence shown here is derived from an EMBL/GenBank/DDBJ whole genome shotgun (WGS) entry which is preliminary data.</text>
</comment>
<dbReference type="PANTHER" id="PTHR43086:SF3">
    <property type="entry name" value="NADP-DEPENDENT 3-HYDROXY ACID DEHYDROGENASE YDFG"/>
    <property type="match status" value="1"/>
</dbReference>
<dbReference type="EMBL" id="JAQZAO010000004">
    <property type="protein sequence ID" value="MDD7965659.1"/>
    <property type="molecule type" value="Genomic_DNA"/>
</dbReference>
<reference evidence="13 14" key="1">
    <citation type="submission" date="2023-02" db="EMBL/GenBank/DDBJ databases">
        <title>Genome sequencing required for Actinomycetospora new species description.</title>
        <authorList>
            <person name="Saimee Y."/>
            <person name="Duangmal K."/>
        </authorList>
    </citation>
    <scope>NUCLEOTIDE SEQUENCE [LARGE SCALE GENOMIC DNA]</scope>
    <source>
        <strain evidence="13 14">DW7H6</strain>
    </source>
</reference>
<evidence type="ECO:0000256" key="4">
    <source>
        <dbReference type="ARBA" id="ARBA00044050"/>
    </source>
</evidence>
<keyword evidence="2" id="KW-0560">Oxidoreductase</keyword>
<dbReference type="InterPro" id="IPR036291">
    <property type="entry name" value="NAD(P)-bd_dom_sf"/>
</dbReference>
<dbReference type="PIRSF" id="PIRSF000126">
    <property type="entry name" value="11-beta-HSD1"/>
    <property type="match status" value="1"/>
</dbReference>
<comment type="function">
    <text evidence="9">NADP-dependent dehydrogenase with broad substrate specificity acting on 3-hydroxy acids. Catalyzes the NADP-dependent oxidation of L-allo-threonine to L-2-amino-3-keto-butyrate, which is spontaneously decarboxylated into aminoacetone. Also acts on D-threonine, L-serine, D-serine, D-3-hydroxyisobutyrate, L-3-hydroxyisobutyrate, D-glycerate and L-glycerate. Able to catalyze the reduction of the malonic semialdehyde to 3-hydroxypropionic acid. YdfG is apparently supplementing RutE, the presumed malonic semialdehyde reductase involved in pyrimidine degradation since both are able to detoxify malonic semialdehyde.</text>
</comment>
<name>A0ABT5SSA1_9PSEU</name>
<evidence type="ECO:0000256" key="10">
    <source>
        <dbReference type="ARBA" id="ARBA00047274"/>
    </source>
</evidence>
<dbReference type="PROSITE" id="PS00061">
    <property type="entry name" value="ADH_SHORT"/>
    <property type="match status" value="1"/>
</dbReference>
<dbReference type="Proteomes" id="UP001300763">
    <property type="component" value="Unassembled WGS sequence"/>
</dbReference>
<comment type="catalytic activity">
    <reaction evidence="3">
        <text>L-allo-threonine + NADP(+) = aminoacetone + CO2 + NADPH</text>
        <dbReference type="Rhea" id="RHEA:43524"/>
        <dbReference type="ChEBI" id="CHEBI:16526"/>
        <dbReference type="ChEBI" id="CHEBI:57783"/>
        <dbReference type="ChEBI" id="CHEBI:58320"/>
        <dbReference type="ChEBI" id="CHEBI:58349"/>
        <dbReference type="ChEBI" id="CHEBI:58585"/>
        <dbReference type="EC" id="1.1.1.381"/>
    </reaction>
</comment>
<dbReference type="SUPFAM" id="SSF51735">
    <property type="entry name" value="NAD(P)-binding Rossmann-fold domains"/>
    <property type="match status" value="1"/>
</dbReference>
<evidence type="ECO:0000256" key="11">
    <source>
        <dbReference type="RuleBase" id="RU000363"/>
    </source>
</evidence>
<evidence type="ECO:0000313" key="14">
    <source>
        <dbReference type="Proteomes" id="UP001300763"/>
    </source>
</evidence>
<evidence type="ECO:0000256" key="8">
    <source>
        <dbReference type="ARBA" id="ARBA00044349"/>
    </source>
</evidence>
<evidence type="ECO:0000256" key="5">
    <source>
        <dbReference type="ARBA" id="ARBA00044059"/>
    </source>
</evidence>
<protein>
    <recommendedName>
        <fullName evidence="6">NADP-dependent 3-hydroxy acid dehydrogenase YdfG</fullName>
        <ecNumber evidence="4">1.1.1.298</ecNumber>
        <ecNumber evidence="5">1.1.1.381</ecNumber>
    </recommendedName>
    <alternativeName>
        <fullName evidence="8">L-allo-threonine dehydrogenase</fullName>
    </alternativeName>
    <alternativeName>
        <fullName evidence="7">Malonic semialdehyde reductase</fullName>
    </alternativeName>
</protein>
<dbReference type="EC" id="1.1.1.298" evidence="4"/>
<proteinExistence type="inferred from homology"/>
<dbReference type="PANTHER" id="PTHR43086">
    <property type="entry name" value="VERY-LONG-CHAIN 3-OXOOACYL-COA REDUCTASE"/>
    <property type="match status" value="1"/>
</dbReference>
<dbReference type="InterPro" id="IPR002347">
    <property type="entry name" value="SDR_fam"/>
</dbReference>
<evidence type="ECO:0000256" key="7">
    <source>
        <dbReference type="ARBA" id="ARBA00044271"/>
    </source>
</evidence>
<feature type="domain" description="Ketoreductase" evidence="12">
    <location>
        <begin position="13"/>
        <end position="191"/>
    </location>
</feature>
<dbReference type="Gene3D" id="3.40.50.720">
    <property type="entry name" value="NAD(P)-binding Rossmann-like Domain"/>
    <property type="match status" value="1"/>
</dbReference>
<comment type="catalytic activity">
    <reaction evidence="10">
        <text>3-hydroxypropanoate + NADP(+) = 3-oxopropanoate + NADPH + H(+)</text>
        <dbReference type="Rhea" id="RHEA:26438"/>
        <dbReference type="ChEBI" id="CHEBI:15378"/>
        <dbReference type="ChEBI" id="CHEBI:16510"/>
        <dbReference type="ChEBI" id="CHEBI:33190"/>
        <dbReference type="ChEBI" id="CHEBI:57783"/>
        <dbReference type="ChEBI" id="CHEBI:58349"/>
        <dbReference type="EC" id="1.1.1.298"/>
    </reaction>
</comment>
<dbReference type="EC" id="1.1.1.381" evidence="5"/>
<keyword evidence="14" id="KW-1185">Reference proteome</keyword>
<dbReference type="InterPro" id="IPR057326">
    <property type="entry name" value="KR_dom"/>
</dbReference>
<dbReference type="InterPro" id="IPR020904">
    <property type="entry name" value="Sc_DH/Rdtase_CS"/>
</dbReference>
<comment type="similarity">
    <text evidence="1 11">Belongs to the short-chain dehydrogenases/reductases (SDR) family.</text>
</comment>
<accession>A0ABT5SSA1</accession>
<sequence length="266" mass="27692">MRSRRGPRGARDGTALVTGASSGIGAAFAEHLAVAGHDLVLVARDAGRLESLAERLRARYGVGVEVLVADLAATAERRRVAERLDAGRPITLLVNNAGYATAGEFVDTDPAALRANYEVNMAAVLELTAAALPGMVARGRGDVVNVSSVAGFLPGRGSVYSAGKTYVTALSQNLALTLDGTGVRVMALCPGFTRTEFHARLGQERQGPDWLWLDADTVVSEGLDDLEAGKAVSVPGAVYKTIVGATRMVPRALLRALAARTATGRG</sequence>
<evidence type="ECO:0000256" key="1">
    <source>
        <dbReference type="ARBA" id="ARBA00006484"/>
    </source>
</evidence>
<dbReference type="SMART" id="SM00822">
    <property type="entry name" value="PKS_KR"/>
    <property type="match status" value="1"/>
</dbReference>
<evidence type="ECO:0000313" key="13">
    <source>
        <dbReference type="EMBL" id="MDD7965659.1"/>
    </source>
</evidence>